<dbReference type="STRING" id="1513793.SAMN06296036_12966"/>
<name>A0A1Y6CUK0_9BACT</name>
<dbReference type="RefSeq" id="WP_159455678.1">
    <property type="nucleotide sequence ID" value="NZ_SLZT01000029.1"/>
</dbReference>
<sequence length="228" mass="26089">MLEIESLEWDSDFFSFGVAKLKPTSEGGFDIKKALQQRSIKLAYIESHQLLPQLENFLIGGKVKYSATLPLKKNSICKDIVSISPSESSEELESLAIQSGQFSRFNRDPNIAREKFEELYRCWITRSIRREIAFENLASKSDDKIRGMITLAKHGDRGRIGLIAVDHKYRGHGIGKMLIEGAAQKFTEENLKYVDVYTQCENVGACKLYNSCGFKVIEKYYIYHIWVN</sequence>
<dbReference type="Proteomes" id="UP000192907">
    <property type="component" value="Unassembled WGS sequence"/>
</dbReference>
<dbReference type="Pfam" id="PF00583">
    <property type="entry name" value="Acetyltransf_1"/>
    <property type="match status" value="1"/>
</dbReference>
<dbReference type="GO" id="GO:0016747">
    <property type="term" value="F:acyltransferase activity, transferring groups other than amino-acyl groups"/>
    <property type="evidence" value="ECO:0007669"/>
    <property type="project" value="InterPro"/>
</dbReference>
<reference evidence="3" key="1">
    <citation type="submission" date="2017-04" db="EMBL/GenBank/DDBJ databases">
        <authorList>
            <person name="Varghese N."/>
            <person name="Submissions S."/>
        </authorList>
    </citation>
    <scope>NUCLEOTIDE SEQUENCE [LARGE SCALE GENOMIC DNA]</scope>
    <source>
        <strain evidence="3">RKEM611</strain>
    </source>
</reference>
<protein>
    <submittedName>
        <fullName evidence="2">dTDP-4-amino-4,6-dideoxy-D-galactose acyltransferase</fullName>
    </submittedName>
</protein>
<dbReference type="PANTHER" id="PTHR43072">
    <property type="entry name" value="N-ACETYLTRANSFERASE"/>
    <property type="match status" value="1"/>
</dbReference>
<keyword evidence="2" id="KW-0012">Acyltransferase</keyword>
<keyword evidence="3" id="KW-1185">Reference proteome</keyword>
<dbReference type="SUPFAM" id="SSF55729">
    <property type="entry name" value="Acyl-CoA N-acyltransferases (Nat)"/>
    <property type="match status" value="1"/>
</dbReference>
<dbReference type="CDD" id="cd04301">
    <property type="entry name" value="NAT_SF"/>
    <property type="match status" value="1"/>
</dbReference>
<dbReference type="PROSITE" id="PS51186">
    <property type="entry name" value="GNAT"/>
    <property type="match status" value="1"/>
</dbReference>
<evidence type="ECO:0000313" key="2">
    <source>
        <dbReference type="EMBL" id="SMF75713.1"/>
    </source>
</evidence>
<evidence type="ECO:0000259" key="1">
    <source>
        <dbReference type="PROSITE" id="PS51186"/>
    </source>
</evidence>
<dbReference type="AlphaFoldDB" id="A0A1Y6CUK0"/>
<dbReference type="Gene3D" id="3.40.630.30">
    <property type="match status" value="1"/>
</dbReference>
<accession>A0A1Y6CUK0</accession>
<keyword evidence="2" id="KW-0808">Transferase</keyword>
<organism evidence="2 3">
    <name type="scientific">Pseudobacteriovorax antillogorgiicola</name>
    <dbReference type="NCBI Taxonomy" id="1513793"/>
    <lineage>
        <taxon>Bacteria</taxon>
        <taxon>Pseudomonadati</taxon>
        <taxon>Bdellovibrionota</taxon>
        <taxon>Oligoflexia</taxon>
        <taxon>Oligoflexales</taxon>
        <taxon>Pseudobacteriovoracaceae</taxon>
        <taxon>Pseudobacteriovorax</taxon>
    </lineage>
</organism>
<evidence type="ECO:0000313" key="3">
    <source>
        <dbReference type="Proteomes" id="UP000192907"/>
    </source>
</evidence>
<feature type="domain" description="N-acetyltransferase" evidence="1">
    <location>
        <begin position="78"/>
        <end position="228"/>
    </location>
</feature>
<dbReference type="EMBL" id="FWZT01000029">
    <property type="protein sequence ID" value="SMF75713.1"/>
    <property type="molecule type" value="Genomic_DNA"/>
</dbReference>
<dbReference type="InterPro" id="IPR000182">
    <property type="entry name" value="GNAT_dom"/>
</dbReference>
<proteinExistence type="predicted"/>
<dbReference type="InterPro" id="IPR016181">
    <property type="entry name" value="Acyl_CoA_acyltransferase"/>
</dbReference>
<gene>
    <name evidence="2" type="ORF">SAMN06296036_12966</name>
</gene>